<name>A0ABU5QHV9_9BACT</name>
<feature type="domain" description="AB hydrolase-1" evidence="3">
    <location>
        <begin position="79"/>
        <end position="166"/>
    </location>
</feature>
<dbReference type="PIRSF" id="PIRSF000443">
    <property type="entry name" value="Homoser_Ac_trans"/>
    <property type="match status" value="1"/>
</dbReference>
<dbReference type="SUPFAM" id="SSF53474">
    <property type="entry name" value="alpha/beta-Hydrolases"/>
    <property type="match status" value="1"/>
</dbReference>
<sequence>MKKIFSIVLLLCLVKSAFAQQKFYQIGDYPLENGQVLKDCKIGYRTFGKLNGDKSNAVLVPTWFTGTSQQKSFVANPSDIADSTKYFVIVVDALGNGVSSSPSNSISQKDKLFPTISIRDMVNTEYKLVKESLKINHLYAVTGISMGGMQSFQWMVSYPDFVDKIVPIIGSPKQSSYDKLYWNLQLNIIERGQYANETMKTVYALHQLNLWTPSFREENTQSDDYANYIKKIEEDALKLNPYDWAIQLKAMINHDIFQGKKPEEIATKVKAKVMIVVATQDHMVNPQAAIRFGKLLKAPIVELTGNCGHMATSCEGDKMRAHIKGFLD</sequence>
<dbReference type="PANTHER" id="PTHR32268:SF11">
    <property type="entry name" value="HOMOSERINE O-ACETYLTRANSFERASE"/>
    <property type="match status" value="1"/>
</dbReference>
<proteinExistence type="predicted"/>
<feature type="chain" id="PRO_5046944867" evidence="2">
    <location>
        <begin position="20"/>
        <end position="328"/>
    </location>
</feature>
<reference evidence="4 5" key="1">
    <citation type="submission" date="2023-12" db="EMBL/GenBank/DDBJ databases">
        <title>Novel species of the genus Arcicella isolated from rivers.</title>
        <authorList>
            <person name="Lu H."/>
        </authorList>
    </citation>
    <scope>NUCLEOTIDE SEQUENCE [LARGE SCALE GENOMIC DNA]</scope>
    <source>
        <strain evidence="4 5">LMG 21963</strain>
    </source>
</reference>
<organism evidence="4 5">
    <name type="scientific">Arcicella aquatica</name>
    <dbReference type="NCBI Taxonomy" id="217141"/>
    <lineage>
        <taxon>Bacteria</taxon>
        <taxon>Pseudomonadati</taxon>
        <taxon>Bacteroidota</taxon>
        <taxon>Cytophagia</taxon>
        <taxon>Cytophagales</taxon>
        <taxon>Flectobacillaceae</taxon>
        <taxon>Arcicella</taxon>
    </lineage>
</organism>
<keyword evidence="2" id="KW-0732">Signal</keyword>
<evidence type="ECO:0000313" key="4">
    <source>
        <dbReference type="EMBL" id="MEA5256390.1"/>
    </source>
</evidence>
<evidence type="ECO:0000259" key="3">
    <source>
        <dbReference type="Pfam" id="PF00561"/>
    </source>
</evidence>
<dbReference type="PANTHER" id="PTHR32268">
    <property type="entry name" value="HOMOSERINE O-ACETYLTRANSFERASE"/>
    <property type="match status" value="1"/>
</dbReference>
<evidence type="ECO:0000313" key="5">
    <source>
        <dbReference type="Proteomes" id="UP001304671"/>
    </source>
</evidence>
<gene>
    <name evidence="4" type="ORF">VB264_01260</name>
</gene>
<keyword evidence="4" id="KW-0378">Hydrolase</keyword>
<dbReference type="InterPro" id="IPR000073">
    <property type="entry name" value="AB_hydrolase_1"/>
</dbReference>
<dbReference type="Pfam" id="PF00561">
    <property type="entry name" value="Abhydrolase_1"/>
    <property type="match status" value="1"/>
</dbReference>
<dbReference type="EMBL" id="JAYFUL010000001">
    <property type="protein sequence ID" value="MEA5256390.1"/>
    <property type="molecule type" value="Genomic_DNA"/>
</dbReference>
<dbReference type="Gene3D" id="3.40.50.1820">
    <property type="entry name" value="alpha/beta hydrolase"/>
    <property type="match status" value="1"/>
</dbReference>
<dbReference type="RefSeq" id="WP_323246191.1">
    <property type="nucleotide sequence ID" value="NZ_JAYFUL010000001.1"/>
</dbReference>
<dbReference type="Proteomes" id="UP001304671">
    <property type="component" value="Unassembled WGS sequence"/>
</dbReference>
<dbReference type="GO" id="GO:0016787">
    <property type="term" value="F:hydrolase activity"/>
    <property type="evidence" value="ECO:0007669"/>
    <property type="project" value="UniProtKB-KW"/>
</dbReference>
<keyword evidence="5" id="KW-1185">Reference proteome</keyword>
<dbReference type="InterPro" id="IPR029058">
    <property type="entry name" value="AB_hydrolase_fold"/>
</dbReference>
<feature type="signal peptide" evidence="2">
    <location>
        <begin position="1"/>
        <end position="19"/>
    </location>
</feature>
<dbReference type="InterPro" id="IPR008220">
    <property type="entry name" value="HAT_MetX-like"/>
</dbReference>
<evidence type="ECO:0000256" key="1">
    <source>
        <dbReference type="ARBA" id="ARBA00022679"/>
    </source>
</evidence>
<protein>
    <submittedName>
        <fullName evidence="4">Alpha/beta hydrolase</fullName>
    </submittedName>
</protein>
<evidence type="ECO:0000256" key="2">
    <source>
        <dbReference type="SAM" id="SignalP"/>
    </source>
</evidence>
<accession>A0ABU5QHV9</accession>
<keyword evidence="1" id="KW-0808">Transferase</keyword>
<comment type="caution">
    <text evidence="4">The sequence shown here is derived from an EMBL/GenBank/DDBJ whole genome shotgun (WGS) entry which is preliminary data.</text>
</comment>